<dbReference type="AlphaFoldDB" id="A0A191UGL8"/>
<dbReference type="GO" id="GO:0003700">
    <property type="term" value="F:DNA-binding transcription factor activity"/>
    <property type="evidence" value="ECO:0007669"/>
    <property type="project" value="InterPro"/>
</dbReference>
<dbReference type="SMART" id="SM00418">
    <property type="entry name" value="HTH_ARSR"/>
    <property type="match status" value="1"/>
</dbReference>
<keyword evidence="3" id="KW-1185">Reference proteome</keyword>
<name>A0A191UGL8_9BURK</name>
<organism evidence="2 3">
    <name type="scientific">Polynucleobacter wuianus</name>
    <dbReference type="NCBI Taxonomy" id="1743168"/>
    <lineage>
        <taxon>Bacteria</taxon>
        <taxon>Pseudomonadati</taxon>
        <taxon>Pseudomonadota</taxon>
        <taxon>Betaproteobacteria</taxon>
        <taxon>Burkholderiales</taxon>
        <taxon>Burkholderiaceae</taxon>
        <taxon>Polynucleobacter</taxon>
    </lineage>
</organism>
<dbReference type="Gene3D" id="1.10.10.10">
    <property type="entry name" value="Winged helix-like DNA-binding domain superfamily/Winged helix DNA-binding domain"/>
    <property type="match status" value="1"/>
</dbReference>
<evidence type="ECO:0000313" key="2">
    <source>
        <dbReference type="EMBL" id="ANJ00113.1"/>
    </source>
</evidence>
<sequence length="102" mass="11334">MNINKYCAIFEALGFEIRLKIFKFIIQSGNEGVAPKNIIKEFDVDSGTLSFHLKKLEKVKLIAKKATGKRASYCVSPAMPKAVMQIFLAELVNESVGLMPLV</sequence>
<dbReference type="InterPro" id="IPR001845">
    <property type="entry name" value="HTH_ArsR_DNA-bd_dom"/>
</dbReference>
<dbReference type="InterPro" id="IPR036390">
    <property type="entry name" value="WH_DNA-bd_sf"/>
</dbReference>
<accession>A0A191UGL8</accession>
<protein>
    <recommendedName>
        <fullName evidence="1">HTH arsR-type domain-containing protein</fullName>
    </recommendedName>
</protein>
<dbReference type="Pfam" id="PF12840">
    <property type="entry name" value="HTH_20"/>
    <property type="match status" value="1"/>
</dbReference>
<dbReference type="CDD" id="cd00090">
    <property type="entry name" value="HTH_ARSR"/>
    <property type="match status" value="1"/>
</dbReference>
<dbReference type="InterPro" id="IPR011991">
    <property type="entry name" value="ArsR-like_HTH"/>
</dbReference>
<feature type="domain" description="HTH arsR-type" evidence="1">
    <location>
        <begin position="1"/>
        <end position="95"/>
    </location>
</feature>
<dbReference type="PROSITE" id="PS50987">
    <property type="entry name" value="HTH_ARSR_2"/>
    <property type="match status" value="1"/>
</dbReference>
<dbReference type="Proteomes" id="UP000078463">
    <property type="component" value="Chromosome"/>
</dbReference>
<dbReference type="EMBL" id="CP015922">
    <property type="protein sequence ID" value="ANJ00113.1"/>
    <property type="molecule type" value="Genomic_DNA"/>
</dbReference>
<dbReference type="KEGG" id="pwu:A8O14_08515"/>
<dbReference type="RefSeq" id="WP_068949119.1">
    <property type="nucleotide sequence ID" value="NZ_CP015922.1"/>
</dbReference>
<evidence type="ECO:0000313" key="3">
    <source>
        <dbReference type="Proteomes" id="UP000078463"/>
    </source>
</evidence>
<evidence type="ECO:0000259" key="1">
    <source>
        <dbReference type="PROSITE" id="PS50987"/>
    </source>
</evidence>
<dbReference type="SUPFAM" id="SSF46785">
    <property type="entry name" value="Winged helix' DNA-binding domain"/>
    <property type="match status" value="1"/>
</dbReference>
<dbReference type="STRING" id="1743168.A8O14_08515"/>
<proteinExistence type="predicted"/>
<dbReference type="InterPro" id="IPR036388">
    <property type="entry name" value="WH-like_DNA-bd_sf"/>
</dbReference>
<gene>
    <name evidence="2" type="ORF">A8O14_08515</name>
</gene>
<dbReference type="OrthoDB" id="5297460at2"/>
<reference evidence="3" key="1">
    <citation type="submission" date="2016-05" db="EMBL/GenBank/DDBJ databases">
        <title>Polynucleobacter sp. QLW-P1FAT50C-4 genome.</title>
        <authorList>
            <person name="Hahn M.W."/>
        </authorList>
    </citation>
    <scope>NUCLEOTIDE SEQUENCE [LARGE SCALE GENOMIC DNA]</scope>
    <source>
        <strain evidence="3">QLW-P1FAT50C-4</strain>
    </source>
</reference>